<protein>
    <recommendedName>
        <fullName evidence="1">Glycosyltransferase 2-like domain-containing protein</fullName>
    </recommendedName>
</protein>
<dbReference type="RefSeq" id="WP_094785206.1">
    <property type="nucleotide sequence ID" value="NZ_BEDT01000005.1"/>
</dbReference>
<dbReference type="EMBL" id="BEDT01000005">
    <property type="protein sequence ID" value="GAX48179.1"/>
    <property type="molecule type" value="Genomic_DNA"/>
</dbReference>
<keyword evidence="3" id="KW-1185">Reference proteome</keyword>
<accession>A0A224X1X5</accession>
<sequence length="273" mass="31894">MKILAGIVTYNPDIKRLSENIAAVSSQVDKVLIVDNNSTNLEEFKEYDNIEVIALDENKGIALALNEIGNYAIKNEYDWFLTLDQDSVVSDDLIKEYLPYCTLPKAAILTCHFQDVNDVVKSEVYKEPYQEVQLCITSGALMNTQYFEKSAKFDERMFIDLVDYDINLQYSKLSYKMYQIGFIGFRHEIGDRVHKKFLGRDIYVNNHSAIRRYYFSRNTIYLIRKYGWNDITKGLFIANNGHALKVILFERQKCKKTWLYFKGLLDGRLMDLK</sequence>
<dbReference type="Proteomes" id="UP000218689">
    <property type="component" value="Unassembled WGS sequence"/>
</dbReference>
<dbReference type="InterPro" id="IPR029044">
    <property type="entry name" value="Nucleotide-diphossugar_trans"/>
</dbReference>
<proteinExistence type="predicted"/>
<dbReference type="Gene3D" id="3.90.550.10">
    <property type="entry name" value="Spore Coat Polysaccharide Biosynthesis Protein SpsA, Chain A"/>
    <property type="match status" value="1"/>
</dbReference>
<evidence type="ECO:0000313" key="2">
    <source>
        <dbReference type="EMBL" id="GAX48179.1"/>
    </source>
</evidence>
<name>A0A224X1X5_9LACT</name>
<dbReference type="AlphaFoldDB" id="A0A224X1X5"/>
<gene>
    <name evidence="2" type="ORF">RsY01_1794</name>
</gene>
<reference evidence="3" key="1">
    <citation type="submission" date="2017-08" db="EMBL/GenBank/DDBJ databases">
        <title>Draft genome sequence of Lactococcus sp. strain Rs-Y01, isolated from the gut of the lower termite Reticulitermes speratus.</title>
        <authorList>
            <person name="Ohkuma M."/>
            <person name="Yuki M."/>
        </authorList>
    </citation>
    <scope>NUCLEOTIDE SEQUENCE [LARGE SCALE GENOMIC DNA]</scope>
    <source>
        <strain evidence="3">Rs-Y01</strain>
    </source>
</reference>
<dbReference type="OrthoDB" id="9771846at2"/>
<dbReference type="InterPro" id="IPR001173">
    <property type="entry name" value="Glyco_trans_2-like"/>
</dbReference>
<organism evidence="2 3">
    <name type="scientific">Pseudolactococcus reticulitermitis</name>
    <dbReference type="NCBI Taxonomy" id="2025039"/>
    <lineage>
        <taxon>Bacteria</taxon>
        <taxon>Bacillati</taxon>
        <taxon>Bacillota</taxon>
        <taxon>Bacilli</taxon>
        <taxon>Lactobacillales</taxon>
        <taxon>Streptococcaceae</taxon>
        <taxon>Pseudolactococcus</taxon>
    </lineage>
</organism>
<evidence type="ECO:0000259" key="1">
    <source>
        <dbReference type="Pfam" id="PF00535"/>
    </source>
</evidence>
<evidence type="ECO:0000313" key="3">
    <source>
        <dbReference type="Proteomes" id="UP000218689"/>
    </source>
</evidence>
<dbReference type="Pfam" id="PF00535">
    <property type="entry name" value="Glycos_transf_2"/>
    <property type="match status" value="1"/>
</dbReference>
<comment type="caution">
    <text evidence="2">The sequence shown here is derived from an EMBL/GenBank/DDBJ whole genome shotgun (WGS) entry which is preliminary data.</text>
</comment>
<dbReference type="SUPFAM" id="SSF53448">
    <property type="entry name" value="Nucleotide-diphospho-sugar transferases"/>
    <property type="match status" value="1"/>
</dbReference>
<feature type="domain" description="Glycosyltransferase 2-like" evidence="1">
    <location>
        <begin position="7"/>
        <end position="126"/>
    </location>
</feature>
<dbReference type="CDD" id="cd02526">
    <property type="entry name" value="GT2_RfbF_like"/>
    <property type="match status" value="1"/>
</dbReference>